<dbReference type="AlphaFoldDB" id="A0A919RN33"/>
<dbReference type="Proteomes" id="UP000606172">
    <property type="component" value="Unassembled WGS sequence"/>
</dbReference>
<evidence type="ECO:0000313" key="2">
    <source>
        <dbReference type="Proteomes" id="UP000606172"/>
    </source>
</evidence>
<comment type="caution">
    <text evidence="1">The sequence shown here is derived from an EMBL/GenBank/DDBJ whole genome shotgun (WGS) entry which is preliminary data.</text>
</comment>
<dbReference type="EMBL" id="BOOW01000034">
    <property type="protein sequence ID" value="GII95216.1"/>
    <property type="molecule type" value="Genomic_DNA"/>
</dbReference>
<sequence length="52" mass="5296">MGIGPAFKGHVVAPATDMRGHIGAAAEAGQVVPQGRARGSCRVNEPGLNAEW</sequence>
<evidence type="ECO:0000313" key="1">
    <source>
        <dbReference type="EMBL" id="GII95216.1"/>
    </source>
</evidence>
<keyword evidence="2" id="KW-1185">Reference proteome</keyword>
<accession>A0A919RN33</accession>
<organism evidence="1 2">
    <name type="scientific">Sinosporangium siamense</name>
    <dbReference type="NCBI Taxonomy" id="1367973"/>
    <lineage>
        <taxon>Bacteria</taxon>
        <taxon>Bacillati</taxon>
        <taxon>Actinomycetota</taxon>
        <taxon>Actinomycetes</taxon>
        <taxon>Streptosporangiales</taxon>
        <taxon>Streptosporangiaceae</taxon>
        <taxon>Sinosporangium</taxon>
    </lineage>
</organism>
<proteinExistence type="predicted"/>
<gene>
    <name evidence="1" type="ORF">Ssi02_54470</name>
</gene>
<reference evidence="1" key="1">
    <citation type="submission" date="2021-01" db="EMBL/GenBank/DDBJ databases">
        <title>Whole genome shotgun sequence of Sinosporangium siamense NBRC 109515.</title>
        <authorList>
            <person name="Komaki H."/>
            <person name="Tamura T."/>
        </authorList>
    </citation>
    <scope>NUCLEOTIDE SEQUENCE</scope>
    <source>
        <strain evidence="1">NBRC 109515</strain>
    </source>
</reference>
<name>A0A919RN33_9ACTN</name>
<protein>
    <submittedName>
        <fullName evidence="1">Uncharacterized protein</fullName>
    </submittedName>
</protein>